<sequence length="293" mass="33520">MTLFKIYNIEVKTSYSIIFILIFSMIFNYFYKLLILIAVVFLHELSHCFMCIYYGIQVKEIKLFVFGGVAKFLGDIEGNSKQEIAIALAGPLLNFILILISFAVLRLGNKPWQENMEFFITVNLSIGLFNLMPMLPLDGGRVFRGLLAPYLGIKKATYMVIRLGYILCILLFSIGIYLTFVYNIEYAFLSALAVYIGLSNAKEKSRVNLIFAKNLVLNKKSLFYEGTMEAKNIIAMEFIEIRKILEEFTLEKYYIITIVDTKGKVIGSISESEVIDAIFKYENTTTLGELLRM</sequence>
<dbReference type="STRING" id="350688.Clos_1757"/>
<evidence type="ECO:0000256" key="3">
    <source>
        <dbReference type="ARBA" id="ARBA00007931"/>
    </source>
</evidence>
<feature type="domain" description="Peptidase M50" evidence="13">
    <location>
        <begin position="33"/>
        <end position="105"/>
    </location>
</feature>
<dbReference type="GO" id="GO:0016020">
    <property type="term" value="C:membrane"/>
    <property type="evidence" value="ECO:0007669"/>
    <property type="project" value="UniProtKB-SubCell"/>
</dbReference>
<evidence type="ECO:0000256" key="8">
    <source>
        <dbReference type="ARBA" id="ARBA00022833"/>
    </source>
</evidence>
<evidence type="ECO:0000256" key="4">
    <source>
        <dbReference type="ARBA" id="ARBA00022670"/>
    </source>
</evidence>
<reference evidence="15" key="1">
    <citation type="submission" date="2007-10" db="EMBL/GenBank/DDBJ databases">
        <title>Complete genome of Alkaliphilus oremlandii OhILAs.</title>
        <authorList>
            <person name="Copeland A."/>
            <person name="Lucas S."/>
            <person name="Lapidus A."/>
            <person name="Barry K."/>
            <person name="Detter J.C."/>
            <person name="Glavina del Rio T."/>
            <person name="Hammon N."/>
            <person name="Israni S."/>
            <person name="Dalin E."/>
            <person name="Tice H."/>
            <person name="Pitluck S."/>
            <person name="Chain P."/>
            <person name="Malfatti S."/>
            <person name="Shin M."/>
            <person name="Vergez L."/>
            <person name="Schmutz J."/>
            <person name="Larimer F."/>
            <person name="Land M."/>
            <person name="Hauser L."/>
            <person name="Kyrpides N."/>
            <person name="Mikhailova N."/>
            <person name="Stolz J.F."/>
            <person name="Dawson A."/>
            <person name="Fisher E."/>
            <person name="Crable B."/>
            <person name="Perera E."/>
            <person name="Lisak J."/>
            <person name="Ranganathan M."/>
            <person name="Basu P."/>
            <person name="Richardson P."/>
        </authorList>
    </citation>
    <scope>NUCLEOTIDE SEQUENCE [LARGE SCALE GENOMIC DNA]</scope>
    <source>
        <strain evidence="15">OhILAs</strain>
    </source>
</reference>
<dbReference type="EMBL" id="CP000853">
    <property type="protein sequence ID" value="ABW19297.1"/>
    <property type="molecule type" value="Genomic_DNA"/>
</dbReference>
<evidence type="ECO:0000256" key="11">
    <source>
        <dbReference type="ARBA" id="ARBA00023136"/>
    </source>
</evidence>
<keyword evidence="7" id="KW-0378">Hydrolase</keyword>
<dbReference type="OrthoDB" id="166377at2"/>
<comment type="subcellular location">
    <subcellularLocation>
        <location evidence="2">Membrane</location>
        <topology evidence="2">Multi-pass membrane protein</topology>
    </subcellularLocation>
</comment>
<dbReference type="GO" id="GO:0046872">
    <property type="term" value="F:metal ion binding"/>
    <property type="evidence" value="ECO:0007669"/>
    <property type="project" value="UniProtKB-KW"/>
</dbReference>
<evidence type="ECO:0000256" key="5">
    <source>
        <dbReference type="ARBA" id="ARBA00022692"/>
    </source>
</evidence>
<evidence type="ECO:0000256" key="9">
    <source>
        <dbReference type="ARBA" id="ARBA00022989"/>
    </source>
</evidence>
<name>A8MHL5_ALKOO</name>
<accession>A8MHL5</accession>
<dbReference type="Pfam" id="PF02163">
    <property type="entry name" value="Peptidase_M50"/>
    <property type="match status" value="2"/>
</dbReference>
<evidence type="ECO:0000313" key="14">
    <source>
        <dbReference type="EMBL" id="ABW19297.1"/>
    </source>
</evidence>
<dbReference type="RefSeq" id="WP_012159609.1">
    <property type="nucleotide sequence ID" value="NC_009922.1"/>
</dbReference>
<dbReference type="GO" id="GO:0008237">
    <property type="term" value="F:metallopeptidase activity"/>
    <property type="evidence" value="ECO:0007669"/>
    <property type="project" value="UniProtKB-KW"/>
</dbReference>
<dbReference type="CDD" id="cd06161">
    <property type="entry name" value="S2P-M50_SpoIVFB"/>
    <property type="match status" value="1"/>
</dbReference>
<feature type="domain" description="Peptidase M50" evidence="13">
    <location>
        <begin position="112"/>
        <end position="171"/>
    </location>
</feature>
<keyword evidence="5 12" id="KW-0812">Transmembrane</keyword>
<feature type="transmembrane region" description="Helical" evidence="12">
    <location>
        <begin position="158"/>
        <end position="178"/>
    </location>
</feature>
<feature type="transmembrane region" description="Helical" evidence="12">
    <location>
        <begin position="84"/>
        <end position="106"/>
    </location>
</feature>
<dbReference type="KEGG" id="aoe:Clos_1757"/>
<evidence type="ECO:0000256" key="1">
    <source>
        <dbReference type="ARBA" id="ARBA00001947"/>
    </source>
</evidence>
<comment type="cofactor">
    <cofactor evidence="1">
        <name>Zn(2+)</name>
        <dbReference type="ChEBI" id="CHEBI:29105"/>
    </cofactor>
</comment>
<comment type="similarity">
    <text evidence="3">Belongs to the peptidase M50B family.</text>
</comment>
<proteinExistence type="inferred from homology"/>
<evidence type="ECO:0000256" key="2">
    <source>
        <dbReference type="ARBA" id="ARBA00004141"/>
    </source>
</evidence>
<keyword evidence="9 12" id="KW-1133">Transmembrane helix</keyword>
<dbReference type="HOGENOM" id="CLU_037123_0_1_9"/>
<dbReference type="GO" id="GO:0006508">
    <property type="term" value="P:proteolysis"/>
    <property type="evidence" value="ECO:0007669"/>
    <property type="project" value="UniProtKB-KW"/>
</dbReference>
<keyword evidence="11 12" id="KW-0472">Membrane</keyword>
<dbReference type="AlphaFoldDB" id="A8MHL5"/>
<evidence type="ECO:0000313" key="15">
    <source>
        <dbReference type="Proteomes" id="UP000000269"/>
    </source>
</evidence>
<feature type="transmembrane region" description="Helical" evidence="12">
    <location>
        <begin position="118"/>
        <end position="137"/>
    </location>
</feature>
<evidence type="ECO:0000256" key="12">
    <source>
        <dbReference type="SAM" id="Phobius"/>
    </source>
</evidence>
<protein>
    <submittedName>
        <fullName evidence="14">Peptidase M50</fullName>
    </submittedName>
</protein>
<keyword evidence="4" id="KW-0645">Protease</keyword>
<evidence type="ECO:0000256" key="6">
    <source>
        <dbReference type="ARBA" id="ARBA00022723"/>
    </source>
</evidence>
<dbReference type="Proteomes" id="UP000000269">
    <property type="component" value="Chromosome"/>
</dbReference>
<gene>
    <name evidence="14" type="ordered locus">Clos_1757</name>
</gene>
<evidence type="ECO:0000256" key="7">
    <source>
        <dbReference type="ARBA" id="ARBA00022801"/>
    </source>
</evidence>
<keyword evidence="8" id="KW-0862">Zinc</keyword>
<keyword evidence="15" id="KW-1185">Reference proteome</keyword>
<evidence type="ECO:0000256" key="10">
    <source>
        <dbReference type="ARBA" id="ARBA00023049"/>
    </source>
</evidence>
<keyword evidence="6" id="KW-0479">Metal-binding</keyword>
<dbReference type="eggNOG" id="COG1994">
    <property type="taxonomic scope" value="Bacteria"/>
</dbReference>
<dbReference type="PANTHER" id="PTHR39188">
    <property type="entry name" value="MEMBRANE-ASSOCIATED ZINC METALLOPROTEASE M50B"/>
    <property type="match status" value="1"/>
</dbReference>
<keyword evidence="10" id="KW-0482">Metalloprotease</keyword>
<dbReference type="InterPro" id="IPR008915">
    <property type="entry name" value="Peptidase_M50"/>
</dbReference>
<dbReference type="PANTHER" id="PTHR39188:SF3">
    <property type="entry name" value="STAGE IV SPORULATION PROTEIN FB"/>
    <property type="match status" value="1"/>
</dbReference>
<organism evidence="14 15">
    <name type="scientific">Alkaliphilus oremlandii (strain OhILAs)</name>
    <name type="common">Clostridium oremlandii (strain OhILAs)</name>
    <dbReference type="NCBI Taxonomy" id="350688"/>
    <lineage>
        <taxon>Bacteria</taxon>
        <taxon>Bacillati</taxon>
        <taxon>Bacillota</taxon>
        <taxon>Clostridia</taxon>
        <taxon>Peptostreptococcales</taxon>
        <taxon>Natronincolaceae</taxon>
        <taxon>Alkaliphilus</taxon>
    </lineage>
</organism>
<evidence type="ECO:0000259" key="13">
    <source>
        <dbReference type="Pfam" id="PF02163"/>
    </source>
</evidence>